<dbReference type="InterPro" id="IPR036345">
    <property type="entry name" value="ExoRNase_PH_dom2_sf"/>
</dbReference>
<gene>
    <name evidence="4" type="ORF">ACHAWU_005185</name>
</gene>
<evidence type="ECO:0000313" key="5">
    <source>
        <dbReference type="Proteomes" id="UP001530293"/>
    </source>
</evidence>
<feature type="domain" description="Exoribonuclease phosphorolytic" evidence="3">
    <location>
        <begin position="330"/>
        <end position="380"/>
    </location>
</feature>
<keyword evidence="5" id="KW-1185">Reference proteome</keyword>
<evidence type="ECO:0000256" key="1">
    <source>
        <dbReference type="ARBA" id="ARBA00006678"/>
    </source>
</evidence>
<evidence type="ECO:0000313" key="4">
    <source>
        <dbReference type="EMBL" id="KAL3761048.1"/>
    </source>
</evidence>
<dbReference type="AlphaFoldDB" id="A0ABD3MDU7"/>
<comment type="caution">
    <text evidence="4">The sequence shown here is derived from an EMBL/GenBank/DDBJ whole genome shotgun (WGS) entry which is preliminary data.</text>
</comment>
<dbReference type="EMBL" id="JALLBG020000161">
    <property type="protein sequence ID" value="KAL3761048.1"/>
    <property type="molecule type" value="Genomic_DNA"/>
</dbReference>
<proteinExistence type="inferred from homology"/>
<feature type="domain" description="Exoribonuclease phosphorolytic" evidence="2">
    <location>
        <begin position="230"/>
        <end position="285"/>
    </location>
</feature>
<protein>
    <submittedName>
        <fullName evidence="4">Uncharacterized protein</fullName>
    </submittedName>
</protein>
<feature type="domain" description="Exoribonuclease phosphorolytic" evidence="2">
    <location>
        <begin position="75"/>
        <end position="128"/>
    </location>
</feature>
<name>A0ABD3MDU7_9STRA</name>
<dbReference type="InterPro" id="IPR027408">
    <property type="entry name" value="PNPase/RNase_PH_dom_sf"/>
</dbReference>
<dbReference type="SUPFAM" id="SSF54211">
    <property type="entry name" value="Ribosomal protein S5 domain 2-like"/>
    <property type="match status" value="2"/>
</dbReference>
<evidence type="ECO:0000259" key="3">
    <source>
        <dbReference type="Pfam" id="PF03725"/>
    </source>
</evidence>
<dbReference type="Pfam" id="PF01138">
    <property type="entry name" value="RNase_PH"/>
    <property type="match status" value="2"/>
</dbReference>
<dbReference type="InterPro" id="IPR050080">
    <property type="entry name" value="RNase_PH"/>
</dbReference>
<dbReference type="PANTHER" id="PTHR11953:SF0">
    <property type="entry name" value="EXOSOME COMPLEX COMPONENT RRP41"/>
    <property type="match status" value="1"/>
</dbReference>
<evidence type="ECO:0000259" key="2">
    <source>
        <dbReference type="Pfam" id="PF01138"/>
    </source>
</evidence>
<dbReference type="SUPFAM" id="SSF55666">
    <property type="entry name" value="Ribonuclease PH domain 2-like"/>
    <property type="match status" value="1"/>
</dbReference>
<accession>A0ABD3MDU7</accession>
<comment type="similarity">
    <text evidence="1">Belongs to the RNase PH family.</text>
</comment>
<reference evidence="4 5" key="1">
    <citation type="submission" date="2024-10" db="EMBL/GenBank/DDBJ databases">
        <title>Updated reference genomes for cyclostephanoid diatoms.</title>
        <authorList>
            <person name="Roberts W.R."/>
            <person name="Alverson A.J."/>
        </authorList>
    </citation>
    <scope>NUCLEOTIDE SEQUENCE [LARGE SCALE GENOMIC DNA]</scope>
    <source>
        <strain evidence="4 5">AJA232-27</strain>
    </source>
</reference>
<dbReference type="InterPro" id="IPR020568">
    <property type="entry name" value="Ribosomal_Su5_D2-typ_SF"/>
</dbReference>
<dbReference type="InterPro" id="IPR015847">
    <property type="entry name" value="ExoRNase_PH_dom2"/>
</dbReference>
<dbReference type="InterPro" id="IPR001247">
    <property type="entry name" value="ExoRNase_PH_dom1"/>
</dbReference>
<dbReference type="Pfam" id="PF03725">
    <property type="entry name" value="RNase_PH_C"/>
    <property type="match status" value="1"/>
</dbReference>
<sequence length="403" mass="42730">MSAAAARHPPMSATATLTNCYVPLPAISHSLESTAAFDPFSRPSDHHNTTIALVGQQPSTADAASNEQRRGPRTLRQIHLEHSALSQSNGSSLVEWGHTKLMVSVRGPRPVNCSSMNAANNGGGLVCEALIFLCLSPQFCKISFHYPTQPKSTPYTNNNIKFHPQITSAIHAFHVGIRMETLAQHSLSQDFSSKTSGGARIPRDALGTAQDTSLLSSGGSLCAPAAFLDETYLSHRLYEALSPAVILKDSSKMCVEVFVEVLQSDGGVFNAAVLGASLALVDAGVAMRDVVCAGSAAVMKVETTLTTTDATQVGKGVTAKQTDSSHHHVVIADPTEEEILQASGVLTIALMPNWKEVTVWDQFGKMSMDSSSEAIELARDGCVTMHKFLKNCLLNGAGGSSAR</sequence>
<dbReference type="PANTHER" id="PTHR11953">
    <property type="entry name" value="EXOSOME COMPLEX COMPONENT"/>
    <property type="match status" value="1"/>
</dbReference>
<dbReference type="Proteomes" id="UP001530293">
    <property type="component" value="Unassembled WGS sequence"/>
</dbReference>
<organism evidence="4 5">
    <name type="scientific">Discostella pseudostelligera</name>
    <dbReference type="NCBI Taxonomy" id="259834"/>
    <lineage>
        <taxon>Eukaryota</taxon>
        <taxon>Sar</taxon>
        <taxon>Stramenopiles</taxon>
        <taxon>Ochrophyta</taxon>
        <taxon>Bacillariophyta</taxon>
        <taxon>Coscinodiscophyceae</taxon>
        <taxon>Thalassiosirophycidae</taxon>
        <taxon>Stephanodiscales</taxon>
        <taxon>Stephanodiscaceae</taxon>
        <taxon>Discostella</taxon>
    </lineage>
</organism>
<dbReference type="Gene3D" id="3.30.230.70">
    <property type="entry name" value="GHMP Kinase, N-terminal domain"/>
    <property type="match status" value="1"/>
</dbReference>